<dbReference type="CDD" id="cd21201">
    <property type="entry name" value="CH_VAV"/>
    <property type="match status" value="1"/>
</dbReference>
<dbReference type="SUPFAM" id="SSF55550">
    <property type="entry name" value="SH2 domain"/>
    <property type="match status" value="1"/>
</dbReference>
<dbReference type="InterPro" id="IPR036860">
    <property type="entry name" value="SH2_dom_sf"/>
</dbReference>
<evidence type="ECO:0000256" key="7">
    <source>
        <dbReference type="ARBA" id="ARBA00022833"/>
    </source>
</evidence>
<feature type="domain" description="SH2" evidence="11">
    <location>
        <begin position="623"/>
        <end position="726"/>
    </location>
</feature>
<dbReference type="CDD" id="cd00174">
    <property type="entry name" value="SH3"/>
    <property type="match status" value="1"/>
</dbReference>
<dbReference type="Proteomes" id="UP000625711">
    <property type="component" value="Unassembled WGS sequence"/>
</dbReference>
<gene>
    <name evidence="16" type="ORF">GWI33_006134</name>
</gene>
<dbReference type="Gene3D" id="1.20.900.10">
    <property type="entry name" value="Dbl homology (DH) domain"/>
    <property type="match status" value="1"/>
</dbReference>
<dbReference type="InterPro" id="IPR037832">
    <property type="entry name" value="PH_Vav"/>
</dbReference>
<evidence type="ECO:0000256" key="8">
    <source>
        <dbReference type="ARBA" id="ARBA00022999"/>
    </source>
</evidence>
<organism evidence="16 17">
    <name type="scientific">Rhynchophorus ferrugineus</name>
    <name type="common">Red palm weevil</name>
    <name type="synonym">Curculio ferrugineus</name>
    <dbReference type="NCBI Taxonomy" id="354439"/>
    <lineage>
        <taxon>Eukaryota</taxon>
        <taxon>Metazoa</taxon>
        <taxon>Ecdysozoa</taxon>
        <taxon>Arthropoda</taxon>
        <taxon>Hexapoda</taxon>
        <taxon>Insecta</taxon>
        <taxon>Pterygota</taxon>
        <taxon>Neoptera</taxon>
        <taxon>Endopterygota</taxon>
        <taxon>Coleoptera</taxon>
        <taxon>Polyphaga</taxon>
        <taxon>Cucujiformia</taxon>
        <taxon>Curculionidae</taxon>
        <taxon>Dryophthorinae</taxon>
        <taxon>Rhynchophorus</taxon>
    </lineage>
</organism>
<dbReference type="SUPFAM" id="SSF48065">
    <property type="entry name" value="DBL homology domain (DH-domain)"/>
    <property type="match status" value="1"/>
</dbReference>
<feature type="domain" description="Calponin-homology (CH)" evidence="14">
    <location>
        <begin position="11"/>
        <end position="128"/>
    </location>
</feature>
<dbReference type="Pfam" id="PF07653">
    <property type="entry name" value="SH3_2"/>
    <property type="match status" value="1"/>
</dbReference>
<evidence type="ECO:0000256" key="4">
    <source>
        <dbReference type="ARBA" id="ARBA00022723"/>
    </source>
</evidence>
<dbReference type="GO" id="GO:0016477">
    <property type="term" value="P:cell migration"/>
    <property type="evidence" value="ECO:0007669"/>
    <property type="project" value="TreeGrafter"/>
</dbReference>
<dbReference type="SMART" id="SM00109">
    <property type="entry name" value="C1"/>
    <property type="match status" value="1"/>
</dbReference>
<evidence type="ECO:0000256" key="10">
    <source>
        <dbReference type="PROSITE-ProRule" id="PRU00192"/>
    </source>
</evidence>
<dbReference type="InterPro" id="IPR055251">
    <property type="entry name" value="SOS1_NGEF_PH"/>
</dbReference>
<dbReference type="SMART" id="SM00326">
    <property type="entry name" value="SH3"/>
    <property type="match status" value="1"/>
</dbReference>
<dbReference type="Pfam" id="PF00307">
    <property type="entry name" value="CH"/>
    <property type="match status" value="1"/>
</dbReference>
<dbReference type="InterPro" id="IPR035899">
    <property type="entry name" value="DBL_dom_sf"/>
</dbReference>
<keyword evidence="1 10" id="KW-0728">SH3 domain</keyword>
<keyword evidence="2" id="KW-0597">Phosphoprotein</keyword>
<dbReference type="SUPFAM" id="SSF50729">
    <property type="entry name" value="PH domain-like"/>
    <property type="match status" value="1"/>
</dbReference>
<evidence type="ECO:0000313" key="17">
    <source>
        <dbReference type="Proteomes" id="UP000625711"/>
    </source>
</evidence>
<dbReference type="PANTHER" id="PTHR45818">
    <property type="entry name" value="PROTEIN VAV"/>
    <property type="match status" value="1"/>
</dbReference>
<dbReference type="OrthoDB" id="5340910at2759"/>
<dbReference type="PROSITE" id="PS50010">
    <property type="entry name" value="DH_2"/>
    <property type="match status" value="1"/>
</dbReference>
<keyword evidence="3" id="KW-0344">Guanine-nucleotide releasing factor</keyword>
<dbReference type="InterPro" id="IPR036028">
    <property type="entry name" value="SH3-like_dom_sf"/>
</dbReference>
<dbReference type="SUPFAM" id="SSF47576">
    <property type="entry name" value="Calponin-homology domain, CH-domain"/>
    <property type="match status" value="1"/>
</dbReference>
<dbReference type="InterPro" id="IPR001452">
    <property type="entry name" value="SH3_domain"/>
</dbReference>
<evidence type="ECO:0000256" key="6">
    <source>
        <dbReference type="ARBA" id="ARBA00022771"/>
    </source>
</evidence>
<dbReference type="SUPFAM" id="SSF50044">
    <property type="entry name" value="SH3-domain"/>
    <property type="match status" value="1"/>
</dbReference>
<dbReference type="SMART" id="SM00325">
    <property type="entry name" value="RhoGEF"/>
    <property type="match status" value="1"/>
</dbReference>
<keyword evidence="6" id="KW-0863">Zinc-finger</keyword>
<comment type="caution">
    <text evidence="16">The sequence shown here is derived from an EMBL/GenBank/DDBJ whole genome shotgun (WGS) entry which is preliminary data.</text>
</comment>
<evidence type="ECO:0000256" key="2">
    <source>
        <dbReference type="ARBA" id="ARBA00022553"/>
    </source>
</evidence>
<dbReference type="CDD" id="cd20810">
    <property type="entry name" value="C1_VAV"/>
    <property type="match status" value="1"/>
</dbReference>
<evidence type="ECO:0000256" key="3">
    <source>
        <dbReference type="ARBA" id="ARBA00022658"/>
    </source>
</evidence>
<evidence type="ECO:0000256" key="9">
    <source>
        <dbReference type="PROSITE-ProRule" id="PRU00191"/>
    </source>
</evidence>
<dbReference type="CDD" id="cd00160">
    <property type="entry name" value="RhoGEF"/>
    <property type="match status" value="1"/>
</dbReference>
<dbReference type="SMART" id="SM00033">
    <property type="entry name" value="CH"/>
    <property type="match status" value="1"/>
</dbReference>
<dbReference type="GO" id="GO:0008270">
    <property type="term" value="F:zinc ion binding"/>
    <property type="evidence" value="ECO:0007669"/>
    <property type="project" value="UniProtKB-KW"/>
</dbReference>
<dbReference type="InterPro" id="IPR001715">
    <property type="entry name" value="CH_dom"/>
</dbReference>
<evidence type="ECO:0000259" key="12">
    <source>
        <dbReference type="PROSITE" id="PS50002"/>
    </source>
</evidence>
<evidence type="ECO:0000259" key="13">
    <source>
        <dbReference type="PROSITE" id="PS50010"/>
    </source>
</evidence>
<dbReference type="PROSITE" id="PS50001">
    <property type="entry name" value="SH2"/>
    <property type="match status" value="1"/>
</dbReference>
<feature type="domain" description="SH3" evidence="12">
    <location>
        <begin position="726"/>
        <end position="788"/>
    </location>
</feature>
<dbReference type="InterPro" id="IPR000980">
    <property type="entry name" value="SH2"/>
</dbReference>
<dbReference type="InterPro" id="IPR036872">
    <property type="entry name" value="CH_dom_sf"/>
</dbReference>
<dbReference type="GO" id="GO:0048468">
    <property type="term" value="P:cell development"/>
    <property type="evidence" value="ECO:0007669"/>
    <property type="project" value="UniProtKB-ARBA"/>
</dbReference>
<sequence length="792" mass="91986">MATAYISEINDELWRECASWLTKWEMLRHDHKANWPDSKIVDLASILRDGVLLCKLVNKIDPGCIDMKDVNLKPTMAQFLCLRNINLFIKTCNDNFGITDVFEATMLFDLTDFHKVLCTLSKLSTSPKALRSGIQGFSAQKLKTREEDVIYQSLKTVTLTPTNTNGNTETQWQMFTIPCPRIESKEEIYDDLCYVTFQSSLPEDLLVVRSNIEQPQPLEKRDFVIKELLDTENNYVDVLNKLKYSFMIQLVKYMKSEDHSTVFHKIKELYDIHSSFLSELLKTKTNPNIKISNVFLQFRERFLIYGNYCANLTKATTVLQELCDQDEIFNQTIIKFEKDVNNGRFKLRDVLSVPMQRILKYHLLLEKLIENTDINHDEYADLRKAREAMLDVAGYINEAARDVEHLNVINNLQETIVEWDHNPDMKLSDYGKLIKDAELKIKAHDDQKTRNRYVFIFDKSILICKQLRGNQFAFRAILNIVDYHVEELHNRNIVNKDTRWTYNFLLVKNGAQMAYTICVRSLELKVQIMKAINDALDNIKPKALTHTTHHFQLNTFQTPVQCGFCCKYLKGLIFQGYLCNTCKYSVHKNCIQFSGKCIATSTRLLTSVPNGINENDPLREKLWYVGEMKRDNAEVRLKKREDGTFLVRIRPNAEKDAYALTLKTDGSVKHMKICSRIEGQGDSKKYYLSVSKFFSSVEELILNYQTCSLKEIFARLGEDAMLLYPYHQLKAVVLRDHNAQDRCQLSIQEGQVLHVIGKDGYRDGWWKGRTLDNEVGYFPVSIIRLDGEVKFD</sequence>
<dbReference type="CDD" id="cd01223">
    <property type="entry name" value="PH_Vav"/>
    <property type="match status" value="1"/>
</dbReference>
<dbReference type="Pfam" id="PF22697">
    <property type="entry name" value="SOS1_NGEF_PH"/>
    <property type="match status" value="1"/>
</dbReference>
<evidence type="ECO:0000256" key="5">
    <source>
        <dbReference type="ARBA" id="ARBA00022737"/>
    </source>
</evidence>
<feature type="domain" description="DH" evidence="13">
    <location>
        <begin position="220"/>
        <end position="399"/>
    </location>
</feature>
<evidence type="ECO:0000313" key="16">
    <source>
        <dbReference type="EMBL" id="KAF7280359.1"/>
    </source>
</evidence>
<protein>
    <recommendedName>
        <fullName evidence="18">Protein vav</fullName>
    </recommendedName>
</protein>
<dbReference type="SMART" id="SM00252">
    <property type="entry name" value="SH2"/>
    <property type="match status" value="1"/>
</dbReference>
<dbReference type="Gene3D" id="1.10.418.10">
    <property type="entry name" value="Calponin-like domain"/>
    <property type="match status" value="1"/>
</dbReference>
<keyword evidence="4" id="KW-0479">Metal-binding</keyword>
<accession>A0A834IGL0</accession>
<evidence type="ECO:0000256" key="1">
    <source>
        <dbReference type="ARBA" id="ARBA00022443"/>
    </source>
</evidence>
<dbReference type="PROSITE" id="PS00479">
    <property type="entry name" value="ZF_DAG_PE_1"/>
    <property type="match status" value="1"/>
</dbReference>
<dbReference type="Gene3D" id="3.30.505.10">
    <property type="entry name" value="SH2 domain"/>
    <property type="match status" value="1"/>
</dbReference>
<keyword evidence="8 9" id="KW-0727">SH2 domain</keyword>
<proteinExistence type="predicted"/>
<reference evidence="16" key="1">
    <citation type="submission" date="2020-08" db="EMBL/GenBank/DDBJ databases">
        <title>Genome sequencing and assembly of the red palm weevil Rhynchophorus ferrugineus.</title>
        <authorList>
            <person name="Dias G.B."/>
            <person name="Bergman C.M."/>
            <person name="Manee M."/>
        </authorList>
    </citation>
    <scope>NUCLEOTIDE SEQUENCE</scope>
    <source>
        <strain evidence="16">AA-2017</strain>
        <tissue evidence="16">Whole larva</tissue>
    </source>
</reference>
<dbReference type="PROSITE" id="PS50081">
    <property type="entry name" value="ZF_DAG_PE_2"/>
    <property type="match status" value="1"/>
</dbReference>
<dbReference type="Pfam" id="PF00017">
    <property type="entry name" value="SH2"/>
    <property type="match status" value="1"/>
</dbReference>
<feature type="domain" description="Phorbol-ester/DAG-type" evidence="15">
    <location>
        <begin position="548"/>
        <end position="597"/>
    </location>
</feature>
<keyword evidence="5" id="KW-0677">Repeat</keyword>
<dbReference type="InterPro" id="IPR011993">
    <property type="entry name" value="PH-like_dom_sf"/>
</dbReference>
<dbReference type="PROSITE" id="PS50021">
    <property type="entry name" value="CH"/>
    <property type="match status" value="1"/>
</dbReference>
<evidence type="ECO:0000259" key="14">
    <source>
        <dbReference type="PROSITE" id="PS50021"/>
    </source>
</evidence>
<dbReference type="Pfam" id="PF00621">
    <property type="entry name" value="RhoGEF"/>
    <property type="match status" value="1"/>
</dbReference>
<keyword evidence="7" id="KW-0862">Zinc</keyword>
<keyword evidence="17" id="KW-1185">Reference proteome</keyword>
<evidence type="ECO:0000259" key="15">
    <source>
        <dbReference type="PROSITE" id="PS50081"/>
    </source>
</evidence>
<dbReference type="GO" id="GO:0009653">
    <property type="term" value="P:anatomical structure morphogenesis"/>
    <property type="evidence" value="ECO:0007669"/>
    <property type="project" value="UniProtKB-ARBA"/>
</dbReference>
<dbReference type="GO" id="GO:0005737">
    <property type="term" value="C:cytoplasm"/>
    <property type="evidence" value="ECO:0007669"/>
    <property type="project" value="TreeGrafter"/>
</dbReference>
<dbReference type="Gene3D" id="2.30.29.30">
    <property type="entry name" value="Pleckstrin-homology domain (PH domain)/Phosphotyrosine-binding domain (PTB)"/>
    <property type="match status" value="1"/>
</dbReference>
<dbReference type="PANTHER" id="PTHR45818:SF3">
    <property type="entry name" value="PROTEIN VAV"/>
    <property type="match status" value="1"/>
</dbReference>
<dbReference type="InterPro" id="IPR000219">
    <property type="entry name" value="DH_dom"/>
</dbReference>
<dbReference type="AlphaFoldDB" id="A0A834IGL0"/>
<name>A0A834IGL0_RHYFE</name>
<evidence type="ECO:0008006" key="18">
    <source>
        <dbReference type="Google" id="ProtNLM"/>
    </source>
</evidence>
<dbReference type="EMBL" id="JAACXV010000305">
    <property type="protein sequence ID" value="KAF7280359.1"/>
    <property type="molecule type" value="Genomic_DNA"/>
</dbReference>
<evidence type="ECO:0000259" key="11">
    <source>
        <dbReference type="PROSITE" id="PS50001"/>
    </source>
</evidence>
<dbReference type="Gene3D" id="2.30.30.40">
    <property type="entry name" value="SH3 Domains"/>
    <property type="match status" value="1"/>
</dbReference>
<dbReference type="Gene3D" id="3.30.60.20">
    <property type="match status" value="1"/>
</dbReference>
<dbReference type="InterPro" id="IPR002219">
    <property type="entry name" value="PKC_DAG/PE"/>
</dbReference>
<dbReference type="PROSITE" id="PS50002">
    <property type="entry name" value="SH3"/>
    <property type="match status" value="1"/>
</dbReference>
<dbReference type="GO" id="GO:0005085">
    <property type="term" value="F:guanyl-nucleotide exchange factor activity"/>
    <property type="evidence" value="ECO:0007669"/>
    <property type="project" value="UniProtKB-KW"/>
</dbReference>
<dbReference type="Pfam" id="PF00130">
    <property type="entry name" value="C1_1"/>
    <property type="match status" value="1"/>
</dbReference>